<dbReference type="AlphaFoldDB" id="A0A2Z6QHL3"/>
<dbReference type="Proteomes" id="UP000247702">
    <property type="component" value="Unassembled WGS sequence"/>
</dbReference>
<proteinExistence type="predicted"/>
<gene>
    <name evidence="2" type="ORF">RclHR1_11800005</name>
</gene>
<accession>A0A2Z6QHL3</accession>
<name>A0A2Z6QHL3_9GLOM</name>
<comment type="caution">
    <text evidence="2">The sequence shown here is derived from an EMBL/GenBank/DDBJ whole genome shotgun (WGS) entry which is preliminary data.</text>
</comment>
<organism evidence="2 3">
    <name type="scientific">Rhizophagus clarus</name>
    <dbReference type="NCBI Taxonomy" id="94130"/>
    <lineage>
        <taxon>Eukaryota</taxon>
        <taxon>Fungi</taxon>
        <taxon>Fungi incertae sedis</taxon>
        <taxon>Mucoromycota</taxon>
        <taxon>Glomeromycotina</taxon>
        <taxon>Glomeromycetes</taxon>
        <taxon>Glomerales</taxon>
        <taxon>Glomeraceae</taxon>
        <taxon>Rhizophagus</taxon>
    </lineage>
</organism>
<feature type="domain" description="Protein kinase" evidence="1">
    <location>
        <begin position="35"/>
        <end position="299"/>
    </location>
</feature>
<reference evidence="2 3" key="1">
    <citation type="submission" date="2017-11" db="EMBL/GenBank/DDBJ databases">
        <title>The genome of Rhizophagus clarus HR1 reveals common genetic basis of auxotrophy among arbuscular mycorrhizal fungi.</title>
        <authorList>
            <person name="Kobayashi Y."/>
        </authorList>
    </citation>
    <scope>NUCLEOTIDE SEQUENCE [LARGE SCALE GENOMIC DNA]</scope>
    <source>
        <strain evidence="2 3">HR1</strain>
    </source>
</reference>
<dbReference type="Pfam" id="PF07714">
    <property type="entry name" value="PK_Tyr_Ser-Thr"/>
    <property type="match status" value="1"/>
</dbReference>
<keyword evidence="3" id="KW-1185">Reference proteome</keyword>
<dbReference type="GO" id="GO:0004674">
    <property type="term" value="F:protein serine/threonine kinase activity"/>
    <property type="evidence" value="ECO:0007669"/>
    <property type="project" value="TreeGrafter"/>
</dbReference>
<dbReference type="PANTHER" id="PTHR44329">
    <property type="entry name" value="SERINE/THREONINE-PROTEIN KINASE TNNI3K-RELATED"/>
    <property type="match status" value="1"/>
</dbReference>
<dbReference type="InterPro" id="IPR000719">
    <property type="entry name" value="Prot_kinase_dom"/>
</dbReference>
<evidence type="ECO:0000313" key="2">
    <source>
        <dbReference type="EMBL" id="GBB85249.1"/>
    </source>
</evidence>
<dbReference type="PROSITE" id="PS50011">
    <property type="entry name" value="PROTEIN_KINASE_DOM"/>
    <property type="match status" value="1"/>
</dbReference>
<dbReference type="SUPFAM" id="SSF56112">
    <property type="entry name" value="Protein kinase-like (PK-like)"/>
    <property type="match status" value="1"/>
</dbReference>
<evidence type="ECO:0000313" key="3">
    <source>
        <dbReference type="Proteomes" id="UP000247702"/>
    </source>
</evidence>
<dbReference type="GO" id="GO:0005524">
    <property type="term" value="F:ATP binding"/>
    <property type="evidence" value="ECO:0007669"/>
    <property type="project" value="InterPro"/>
</dbReference>
<dbReference type="InterPro" id="IPR051681">
    <property type="entry name" value="Ser/Thr_Kinases-Pseudokinases"/>
</dbReference>
<dbReference type="EMBL" id="BEXD01000203">
    <property type="protein sequence ID" value="GBB85249.1"/>
    <property type="molecule type" value="Genomic_DNA"/>
</dbReference>
<dbReference type="InterPro" id="IPR011009">
    <property type="entry name" value="Kinase-like_dom_sf"/>
</dbReference>
<sequence>MIFNHFNYRFGGSGDPVMDDFITEKKLKWIPYNKFKNIEYLDEGGFSIIYKAILSDKSKDKEVILKRLKTLNDNLNEFLNEWKYHESCLDSYEIINLHGFTKDPITSNYMVVIDYANQGNLRRNLTRIIKYNWKQKLYLLYKIISGLHEIHNQNLVHCDFHDGNILNHKNEEYKKNKMDKVYISDLGLCQPIKSIFKKDNIYGVIPFMAPEILRGEHYTSASDIYSFSMIMWEFTSGVPPFNNRAHDLELSVSICKGERPKIVENTPQCYVNLMKKCWNNNPFERPSASEVLKIIEKWIYVPFKMGITDISEEIKSNVMEFINAPTINNELITEYHPQAYRTSRLLNFTSKKLNEILNNEYLDDVSTFNDTKSLLDTNTHENTEID</sequence>
<protein>
    <recommendedName>
        <fullName evidence="1">Protein kinase domain-containing protein</fullName>
    </recommendedName>
</protein>
<evidence type="ECO:0000259" key="1">
    <source>
        <dbReference type="PROSITE" id="PS50011"/>
    </source>
</evidence>
<dbReference type="Gene3D" id="1.10.510.10">
    <property type="entry name" value="Transferase(Phosphotransferase) domain 1"/>
    <property type="match status" value="1"/>
</dbReference>
<dbReference type="InterPro" id="IPR001245">
    <property type="entry name" value="Ser-Thr/Tyr_kinase_cat_dom"/>
</dbReference>